<dbReference type="GeneID" id="110201007"/>
<dbReference type="AlphaFoldDB" id="A0A6P5JM12"/>
<evidence type="ECO:0000313" key="3">
    <source>
        <dbReference type="RefSeq" id="XP_020832094.1"/>
    </source>
</evidence>
<dbReference type="InParanoid" id="A0A6P5JM12"/>
<reference evidence="3" key="1">
    <citation type="submission" date="2025-08" db="UniProtKB">
        <authorList>
            <consortium name="RefSeq"/>
        </authorList>
    </citation>
    <scope>IDENTIFICATION</scope>
    <source>
        <tissue evidence="3">Spleen</tissue>
    </source>
</reference>
<accession>A0A6P5JM12</accession>
<proteinExistence type="predicted"/>
<evidence type="ECO:0000256" key="1">
    <source>
        <dbReference type="SAM" id="SignalP"/>
    </source>
</evidence>
<keyword evidence="1" id="KW-0732">Signal</keyword>
<organism evidence="2 3">
    <name type="scientific">Phascolarctos cinereus</name>
    <name type="common">Koala</name>
    <dbReference type="NCBI Taxonomy" id="38626"/>
    <lineage>
        <taxon>Eukaryota</taxon>
        <taxon>Metazoa</taxon>
        <taxon>Chordata</taxon>
        <taxon>Craniata</taxon>
        <taxon>Vertebrata</taxon>
        <taxon>Euteleostomi</taxon>
        <taxon>Mammalia</taxon>
        <taxon>Metatheria</taxon>
        <taxon>Diprotodontia</taxon>
        <taxon>Phascolarctidae</taxon>
        <taxon>Phascolarctos</taxon>
    </lineage>
</organism>
<sequence>MAAALQPLLVTLVWAGVLLLPTATHGAALAQPRTLPFSWNLGQMARALQLDWPPGSPKAALLAQALERLLEAEAGWQEWERETKAEAAALAQLLLRLWRGSHLEPEVSMEEAVSLGPQTQANDEAADSKQALLRFLMSRLLAKMSETRIPPTLVWAGPWPRQRRHLRRPLGLAPASMSHGTALLGLNHLEALAVQQGVPLASTRYWPE</sequence>
<name>A0A6P5JM12_PHACI</name>
<dbReference type="Proteomes" id="UP000515140">
    <property type="component" value="Unplaced"/>
</dbReference>
<keyword evidence="2" id="KW-1185">Reference proteome</keyword>
<dbReference type="RefSeq" id="XP_020832094.1">
    <property type="nucleotide sequence ID" value="XM_020976435.1"/>
</dbReference>
<feature type="chain" id="PRO_5028235029" evidence="1">
    <location>
        <begin position="27"/>
        <end position="208"/>
    </location>
</feature>
<evidence type="ECO:0000313" key="2">
    <source>
        <dbReference type="Proteomes" id="UP000515140"/>
    </source>
</evidence>
<protein>
    <submittedName>
        <fullName evidence="3">Uncharacterized protein LOC110201007</fullName>
    </submittedName>
</protein>
<feature type="signal peptide" evidence="1">
    <location>
        <begin position="1"/>
        <end position="26"/>
    </location>
</feature>
<gene>
    <name evidence="3" type="primary">LOC110201007</name>
</gene>
<dbReference type="KEGG" id="pcw:110201007"/>